<dbReference type="CDD" id="cd07197">
    <property type="entry name" value="nitrilase"/>
    <property type="match status" value="1"/>
</dbReference>
<reference evidence="4 5" key="1">
    <citation type="submission" date="2020-04" db="EMBL/GenBank/DDBJ databases">
        <authorList>
            <person name="Klaysubun C."/>
            <person name="Duangmal K."/>
            <person name="Lipun K."/>
        </authorList>
    </citation>
    <scope>NUCLEOTIDE SEQUENCE [LARGE SCALE GENOMIC DNA]</scope>
    <source>
        <strain evidence="4 5">K10HN5</strain>
    </source>
</reference>
<evidence type="ECO:0000313" key="4">
    <source>
        <dbReference type="EMBL" id="NMH97733.1"/>
    </source>
</evidence>
<sequence>MGTTDRAQTRRVAAVQMQAVLGDVEANLEQAQRLVSEAARDGAEWIALPEFFTSGVAFLPAVAAAAQPIDGPAVRSMQEWAAAHDVLLSGSLLVRDPDGEVRNAVLLVDRTGIRARHDKDLPTMWENALYVGGSDDGLVTVDGIPIGLAVCWELTRRRTVTRLAGRVDVVLGGSGWWTVPRWQPRRVFDAWDAANTARAIEAPGRFARHVGAPVVHASHSGELACPMPGLPPLQYRGRFVPATGVWTADGTVLAMAPTPEPQVVVTDLPLRRSTPVPPPDSYWLTPPGPLPLFAWYQQRWHGRRWYARHQCSAPAPAHRG</sequence>
<dbReference type="Gene3D" id="3.60.110.10">
    <property type="entry name" value="Carbon-nitrogen hydrolase"/>
    <property type="match status" value="1"/>
</dbReference>
<evidence type="ECO:0000256" key="1">
    <source>
        <dbReference type="ARBA" id="ARBA00022801"/>
    </source>
</evidence>
<dbReference type="GO" id="GO:0016787">
    <property type="term" value="F:hydrolase activity"/>
    <property type="evidence" value="ECO:0007669"/>
    <property type="project" value="UniProtKB-KW"/>
</dbReference>
<feature type="domain" description="CN hydrolase" evidence="3">
    <location>
        <begin position="10"/>
        <end position="270"/>
    </location>
</feature>
<dbReference type="PANTHER" id="PTHR43674">
    <property type="entry name" value="NITRILASE C965.09-RELATED"/>
    <property type="match status" value="1"/>
</dbReference>
<organism evidence="4 5">
    <name type="scientific">Pseudonocardia acidicola</name>
    <dbReference type="NCBI Taxonomy" id="2724939"/>
    <lineage>
        <taxon>Bacteria</taxon>
        <taxon>Bacillati</taxon>
        <taxon>Actinomycetota</taxon>
        <taxon>Actinomycetes</taxon>
        <taxon>Pseudonocardiales</taxon>
        <taxon>Pseudonocardiaceae</taxon>
        <taxon>Pseudonocardia</taxon>
    </lineage>
</organism>
<dbReference type="InterPro" id="IPR003010">
    <property type="entry name" value="C-N_Hydrolase"/>
</dbReference>
<dbReference type="Pfam" id="PF00795">
    <property type="entry name" value="CN_hydrolase"/>
    <property type="match status" value="1"/>
</dbReference>
<dbReference type="RefSeq" id="WP_169381184.1">
    <property type="nucleotide sequence ID" value="NZ_JAAXLA010000015.1"/>
</dbReference>
<feature type="coiled-coil region" evidence="2">
    <location>
        <begin position="14"/>
        <end position="41"/>
    </location>
</feature>
<name>A0ABX1S843_9PSEU</name>
<gene>
    <name evidence="4" type="ORF">HF526_10485</name>
</gene>
<dbReference type="InterPro" id="IPR036526">
    <property type="entry name" value="C-N_Hydrolase_sf"/>
</dbReference>
<dbReference type="PROSITE" id="PS50263">
    <property type="entry name" value="CN_HYDROLASE"/>
    <property type="match status" value="1"/>
</dbReference>
<dbReference type="PANTHER" id="PTHR43674:SF2">
    <property type="entry name" value="BETA-UREIDOPROPIONASE"/>
    <property type="match status" value="1"/>
</dbReference>
<protein>
    <submittedName>
        <fullName evidence="4">Carbon-nitrogen hydrolase family protein</fullName>
    </submittedName>
</protein>
<dbReference type="EMBL" id="JAAXLA010000015">
    <property type="protein sequence ID" value="NMH97733.1"/>
    <property type="molecule type" value="Genomic_DNA"/>
</dbReference>
<dbReference type="SUPFAM" id="SSF56317">
    <property type="entry name" value="Carbon-nitrogen hydrolase"/>
    <property type="match status" value="1"/>
</dbReference>
<comment type="caution">
    <text evidence="4">The sequence shown here is derived from an EMBL/GenBank/DDBJ whole genome shotgun (WGS) entry which is preliminary data.</text>
</comment>
<accession>A0ABX1S843</accession>
<dbReference type="Proteomes" id="UP000820669">
    <property type="component" value="Unassembled WGS sequence"/>
</dbReference>
<evidence type="ECO:0000313" key="5">
    <source>
        <dbReference type="Proteomes" id="UP000820669"/>
    </source>
</evidence>
<keyword evidence="1 4" id="KW-0378">Hydrolase</keyword>
<evidence type="ECO:0000259" key="3">
    <source>
        <dbReference type="PROSITE" id="PS50263"/>
    </source>
</evidence>
<dbReference type="InterPro" id="IPR050345">
    <property type="entry name" value="Aliph_Amidase/BUP"/>
</dbReference>
<proteinExistence type="predicted"/>
<evidence type="ECO:0000256" key="2">
    <source>
        <dbReference type="SAM" id="Coils"/>
    </source>
</evidence>
<keyword evidence="2" id="KW-0175">Coiled coil</keyword>
<keyword evidence="5" id="KW-1185">Reference proteome</keyword>